<keyword evidence="1" id="KW-0472">Membrane</keyword>
<dbReference type="Proteomes" id="UP000199019">
    <property type="component" value="Unassembled WGS sequence"/>
</dbReference>
<keyword evidence="1" id="KW-0812">Transmembrane</keyword>
<dbReference type="RefSeq" id="WP_091763384.1">
    <property type="nucleotide sequence ID" value="NZ_FOHB01000017.1"/>
</dbReference>
<evidence type="ECO:0000313" key="2">
    <source>
        <dbReference type="EMBL" id="SES50051.1"/>
    </source>
</evidence>
<evidence type="ECO:0000256" key="1">
    <source>
        <dbReference type="SAM" id="Phobius"/>
    </source>
</evidence>
<evidence type="ECO:0000313" key="3">
    <source>
        <dbReference type="Proteomes" id="UP000199019"/>
    </source>
</evidence>
<keyword evidence="3" id="KW-1185">Reference proteome</keyword>
<evidence type="ECO:0008006" key="4">
    <source>
        <dbReference type="Google" id="ProtNLM"/>
    </source>
</evidence>
<organism evidence="2 3">
    <name type="scientific">Pedococcus cremeus</name>
    <dbReference type="NCBI Taxonomy" id="587636"/>
    <lineage>
        <taxon>Bacteria</taxon>
        <taxon>Bacillati</taxon>
        <taxon>Actinomycetota</taxon>
        <taxon>Actinomycetes</taxon>
        <taxon>Micrococcales</taxon>
        <taxon>Intrasporangiaceae</taxon>
        <taxon>Pedococcus</taxon>
    </lineage>
</organism>
<sequence>MTTEQLLLNAGLLFFVLVTNLGTRTLTTRRLLFPLAVVAVAGAVYLRDLPTTGGDGRLVLAGALSGVALGCLAGLLMRVRRAAAGHLVTRAGWAYAALWVAVIAGRVVFAYSATGWAAREVGEFSMRHQVTGAHAWTAAFVLMALVMVTTRVAVTALCSRLTGRDQLDRGDAVRDEAVRNHAVRDHATVVAGARSAR</sequence>
<feature type="transmembrane region" description="Helical" evidence="1">
    <location>
        <begin position="91"/>
        <end position="113"/>
    </location>
</feature>
<dbReference type="OrthoDB" id="4273586at2"/>
<protein>
    <recommendedName>
        <fullName evidence="4">DUF1453 domain-containing protein</fullName>
    </recommendedName>
</protein>
<reference evidence="3" key="1">
    <citation type="submission" date="2016-10" db="EMBL/GenBank/DDBJ databases">
        <authorList>
            <person name="Varghese N."/>
            <person name="Submissions S."/>
        </authorList>
    </citation>
    <scope>NUCLEOTIDE SEQUENCE [LARGE SCALE GENOMIC DNA]</scope>
    <source>
        <strain evidence="3">CGMCC 1.6963</strain>
    </source>
</reference>
<dbReference type="STRING" id="587636.SAMN05216199_0596"/>
<feature type="transmembrane region" description="Helical" evidence="1">
    <location>
        <begin position="6"/>
        <end position="23"/>
    </location>
</feature>
<gene>
    <name evidence="2" type="ORF">SAMN05216199_0596</name>
</gene>
<feature type="transmembrane region" description="Helical" evidence="1">
    <location>
        <begin position="58"/>
        <end position="79"/>
    </location>
</feature>
<feature type="transmembrane region" description="Helical" evidence="1">
    <location>
        <begin position="133"/>
        <end position="154"/>
    </location>
</feature>
<dbReference type="EMBL" id="FOHB01000017">
    <property type="protein sequence ID" value="SES50051.1"/>
    <property type="molecule type" value="Genomic_DNA"/>
</dbReference>
<name>A0A1H9XVB0_9MICO</name>
<keyword evidence="1" id="KW-1133">Transmembrane helix</keyword>
<feature type="transmembrane region" description="Helical" evidence="1">
    <location>
        <begin position="30"/>
        <end position="46"/>
    </location>
</feature>
<accession>A0A1H9XVB0</accession>
<dbReference type="AlphaFoldDB" id="A0A1H9XVB0"/>
<proteinExistence type="predicted"/>